<dbReference type="InterPro" id="IPR024998">
    <property type="entry name" value="DUF3906"/>
</dbReference>
<dbReference type="Proteomes" id="UP000309673">
    <property type="component" value="Unassembled WGS sequence"/>
</dbReference>
<dbReference type="OrthoDB" id="2382322at2"/>
<sequence length="66" mass="7419">MFLYKLEVQLADRRTVLILMGDSDEEVMDSVEAHLSKHFIGSPEVKEIALVEKRRAGKGAGYVVEL</sequence>
<dbReference type="Pfam" id="PF13046">
    <property type="entry name" value="DUF3906"/>
    <property type="match status" value="1"/>
</dbReference>
<reference evidence="1 2" key="1">
    <citation type="submission" date="2019-04" db="EMBL/GenBank/DDBJ databases">
        <title>Cohnella sp. nov., isolated from soil.</title>
        <authorList>
            <person name="Kim W."/>
        </authorList>
    </citation>
    <scope>NUCLEOTIDE SEQUENCE [LARGE SCALE GENOMIC DNA]</scope>
    <source>
        <strain evidence="1 2">CAU 1483</strain>
    </source>
</reference>
<evidence type="ECO:0000313" key="2">
    <source>
        <dbReference type="Proteomes" id="UP000309673"/>
    </source>
</evidence>
<name>A0A4U0F9K5_9BACL</name>
<comment type="caution">
    <text evidence="1">The sequence shown here is derived from an EMBL/GenBank/DDBJ whole genome shotgun (WGS) entry which is preliminary data.</text>
</comment>
<proteinExistence type="predicted"/>
<accession>A0A4U0F9K5</accession>
<gene>
    <name evidence="1" type="ORF">E5161_13355</name>
</gene>
<keyword evidence="2" id="KW-1185">Reference proteome</keyword>
<organism evidence="1 2">
    <name type="scientific">Cohnella pontilimi</name>
    <dbReference type="NCBI Taxonomy" id="2564100"/>
    <lineage>
        <taxon>Bacteria</taxon>
        <taxon>Bacillati</taxon>
        <taxon>Bacillota</taxon>
        <taxon>Bacilli</taxon>
        <taxon>Bacillales</taxon>
        <taxon>Paenibacillaceae</taxon>
        <taxon>Cohnella</taxon>
    </lineage>
</organism>
<dbReference type="RefSeq" id="WP_136778314.1">
    <property type="nucleotide sequence ID" value="NZ_SUPK01000006.1"/>
</dbReference>
<dbReference type="EMBL" id="SUPK01000006">
    <property type="protein sequence ID" value="TJY41395.1"/>
    <property type="molecule type" value="Genomic_DNA"/>
</dbReference>
<protein>
    <submittedName>
        <fullName evidence="1">DUF3906 family protein</fullName>
    </submittedName>
</protein>
<evidence type="ECO:0000313" key="1">
    <source>
        <dbReference type="EMBL" id="TJY41395.1"/>
    </source>
</evidence>
<dbReference type="AlphaFoldDB" id="A0A4U0F9K5"/>